<dbReference type="GO" id="GO:0050863">
    <property type="term" value="P:regulation of T cell activation"/>
    <property type="evidence" value="ECO:0007669"/>
    <property type="project" value="UniProtKB-ARBA"/>
</dbReference>
<dbReference type="SUPFAM" id="SSF48726">
    <property type="entry name" value="Immunoglobulin"/>
    <property type="match status" value="1"/>
</dbReference>
<evidence type="ECO:0000256" key="4">
    <source>
        <dbReference type="ARBA" id="ARBA00023157"/>
    </source>
</evidence>
<evidence type="ECO:0000256" key="2">
    <source>
        <dbReference type="ARBA" id="ARBA00022729"/>
    </source>
</evidence>
<dbReference type="FunFam" id="2.60.40.10:FF:000142">
    <property type="entry name" value="V-set domain-containing T-cell activation inhibitor 1"/>
    <property type="match status" value="1"/>
</dbReference>
<keyword evidence="2 8" id="KW-0732">Signal</keyword>
<evidence type="ECO:0000256" key="3">
    <source>
        <dbReference type="ARBA" id="ARBA00023136"/>
    </source>
</evidence>
<evidence type="ECO:0000259" key="9">
    <source>
        <dbReference type="Pfam" id="PF07686"/>
    </source>
</evidence>
<keyword evidence="4" id="KW-1015">Disulfide bond</keyword>
<dbReference type="PANTHER" id="PTHR24100:SF151">
    <property type="entry name" value="ICOS LIGAND"/>
    <property type="match status" value="1"/>
</dbReference>
<keyword evidence="3" id="KW-0472">Membrane</keyword>
<dbReference type="OMA" id="WIFYWEG"/>
<dbReference type="Pfam" id="PF07686">
    <property type="entry name" value="V-set"/>
    <property type="match status" value="1"/>
</dbReference>
<evidence type="ECO:0000256" key="5">
    <source>
        <dbReference type="ARBA" id="ARBA00023180"/>
    </source>
</evidence>
<dbReference type="PANTHER" id="PTHR24100">
    <property type="entry name" value="BUTYROPHILIN"/>
    <property type="match status" value="1"/>
</dbReference>
<dbReference type="GO" id="GO:1903037">
    <property type="term" value="P:regulation of leukocyte cell-cell adhesion"/>
    <property type="evidence" value="ECO:0007669"/>
    <property type="project" value="UniProtKB-ARBA"/>
</dbReference>
<reference evidence="10" key="1">
    <citation type="submission" date="2025-08" db="UniProtKB">
        <authorList>
            <consortium name="Ensembl"/>
        </authorList>
    </citation>
    <scope>IDENTIFICATION</scope>
</reference>
<evidence type="ECO:0000313" key="11">
    <source>
        <dbReference type="Proteomes" id="UP001108240"/>
    </source>
</evidence>
<dbReference type="InterPro" id="IPR050504">
    <property type="entry name" value="IgSF_BTN/MOG"/>
</dbReference>
<evidence type="ECO:0000313" key="10">
    <source>
        <dbReference type="Ensembl" id="ENSCCRP00000046656.1"/>
    </source>
</evidence>
<dbReference type="Ensembl" id="ENSCCRT00000050559.2">
    <property type="protein sequence ID" value="ENSCCRP00000046656.1"/>
    <property type="gene ID" value="ENSCCRG00000024883.2"/>
</dbReference>
<feature type="signal peptide" evidence="8">
    <location>
        <begin position="1"/>
        <end position="20"/>
    </location>
</feature>
<dbReference type="Gene3D" id="2.60.40.10">
    <property type="entry name" value="Immunoglobulins"/>
    <property type="match status" value="1"/>
</dbReference>
<dbReference type="GO" id="GO:0050852">
    <property type="term" value="P:T cell receptor signaling pathway"/>
    <property type="evidence" value="ECO:0007669"/>
    <property type="project" value="TreeGrafter"/>
</dbReference>
<proteinExistence type="predicted"/>
<protein>
    <recommendedName>
        <fullName evidence="9">Immunoglobulin V-set domain-containing protein</fullName>
    </recommendedName>
</protein>
<reference evidence="10" key="2">
    <citation type="submission" date="2025-09" db="UniProtKB">
        <authorList>
            <consortium name="Ensembl"/>
        </authorList>
    </citation>
    <scope>IDENTIFICATION</scope>
</reference>
<feature type="region of interest" description="Disordered" evidence="7">
    <location>
        <begin position="58"/>
        <end position="86"/>
    </location>
</feature>
<dbReference type="InterPro" id="IPR013106">
    <property type="entry name" value="Ig_V-set"/>
</dbReference>
<organism evidence="10 11">
    <name type="scientific">Cyprinus carpio carpio</name>
    <dbReference type="NCBI Taxonomy" id="630221"/>
    <lineage>
        <taxon>Eukaryota</taxon>
        <taxon>Metazoa</taxon>
        <taxon>Chordata</taxon>
        <taxon>Craniata</taxon>
        <taxon>Vertebrata</taxon>
        <taxon>Euteleostomi</taxon>
        <taxon>Actinopterygii</taxon>
        <taxon>Neopterygii</taxon>
        <taxon>Teleostei</taxon>
        <taxon>Ostariophysi</taxon>
        <taxon>Cypriniformes</taxon>
        <taxon>Cyprinidae</taxon>
        <taxon>Cyprininae</taxon>
        <taxon>Cyprinus</taxon>
    </lineage>
</organism>
<dbReference type="GeneTree" id="ENSGT01050000244843"/>
<dbReference type="AlphaFoldDB" id="A0A8C1CGU3"/>
<feature type="domain" description="Immunoglobulin V-set" evidence="9">
    <location>
        <begin position="15"/>
        <end position="90"/>
    </location>
</feature>
<dbReference type="Proteomes" id="UP001108240">
    <property type="component" value="Unplaced"/>
</dbReference>
<dbReference type="InterPro" id="IPR013783">
    <property type="entry name" value="Ig-like_fold"/>
</dbReference>
<sequence>IVFNWLGWSLIVGSADTVLAVAGEDVILPCSVKPNISVVDMRVEWLRSDLTDTQVHLYDDHEDKNTDQSQSYRGRTKLNHQELQRGDASLSESLMKDVIRSHTTRFSSCSDNKLMQKHVQCC</sequence>
<keyword evidence="11" id="KW-1185">Reference proteome</keyword>
<accession>A0A8C1CGU3</accession>
<evidence type="ECO:0000256" key="8">
    <source>
        <dbReference type="SAM" id="SignalP"/>
    </source>
</evidence>
<dbReference type="GO" id="GO:0005102">
    <property type="term" value="F:signaling receptor binding"/>
    <property type="evidence" value="ECO:0007669"/>
    <property type="project" value="TreeGrafter"/>
</dbReference>
<dbReference type="GO" id="GO:0009897">
    <property type="term" value="C:external side of plasma membrane"/>
    <property type="evidence" value="ECO:0007669"/>
    <property type="project" value="TreeGrafter"/>
</dbReference>
<keyword evidence="5" id="KW-0325">Glycoprotein</keyword>
<dbReference type="InterPro" id="IPR036179">
    <property type="entry name" value="Ig-like_dom_sf"/>
</dbReference>
<keyword evidence="6" id="KW-0393">Immunoglobulin domain</keyword>
<evidence type="ECO:0000256" key="1">
    <source>
        <dbReference type="ARBA" id="ARBA00004370"/>
    </source>
</evidence>
<dbReference type="GO" id="GO:0001817">
    <property type="term" value="P:regulation of cytokine production"/>
    <property type="evidence" value="ECO:0007669"/>
    <property type="project" value="TreeGrafter"/>
</dbReference>
<comment type="subcellular location">
    <subcellularLocation>
        <location evidence="1">Membrane</location>
    </subcellularLocation>
</comment>
<evidence type="ECO:0000256" key="6">
    <source>
        <dbReference type="ARBA" id="ARBA00023319"/>
    </source>
</evidence>
<evidence type="ECO:0000256" key="7">
    <source>
        <dbReference type="SAM" id="MobiDB-lite"/>
    </source>
</evidence>
<feature type="chain" id="PRO_5034351107" description="Immunoglobulin V-set domain-containing protein" evidence="8">
    <location>
        <begin position="21"/>
        <end position="122"/>
    </location>
</feature>
<name>A0A8C1CGU3_CYPCA</name>